<reference evidence="2 3" key="1">
    <citation type="journal article" date="2014" name="BMC Genomics">
        <title>Adaptive genomic structural variation in the grape powdery mildew pathogen, Erysiphe necator.</title>
        <authorList>
            <person name="Jones L."/>
            <person name="Riaz S."/>
            <person name="Morales-Cruz A."/>
            <person name="Amrine K.C."/>
            <person name="McGuire B."/>
            <person name="Gubler W.D."/>
            <person name="Walker M.A."/>
            <person name="Cantu D."/>
        </authorList>
    </citation>
    <scope>NUCLEOTIDE SEQUENCE [LARGE SCALE GENOMIC DNA]</scope>
    <source>
        <strain evidence="3">c</strain>
    </source>
</reference>
<accession>A0A0B1NXJ8</accession>
<dbReference type="Proteomes" id="UP000030854">
    <property type="component" value="Unassembled WGS sequence"/>
</dbReference>
<evidence type="ECO:0000313" key="2">
    <source>
        <dbReference type="EMBL" id="KHJ31117.1"/>
    </source>
</evidence>
<keyword evidence="3" id="KW-1185">Reference proteome</keyword>
<sequence length="296" mass="33338">MEVLAALESLDKNQKRSKGGTNNKFVDPIKDSAIHRTRSTDVSSHTASRPGTRSQTRPPTSQSTQTTNTRPQSNGGFSNHSTDSPSLSYLSVNRTERSGSVTSTVRRISFVEPPPPPSTRRRLRLTTKGNSILNGFEYDPTLATKYHVGEDEWNHFSDAIIKEARIPRRARYVWFLHKNNIIKRIKRDLQYNGDISSCISAWNRMDFRKKGFEVSLELPGPPKFRSDMSEEEKAIIKKQAPFFRLVLTPTAEKGQSIYVQSRSNSMTATTVDNKAENLKSKSSNDKEASKATESNK</sequence>
<comment type="caution">
    <text evidence="2">The sequence shown here is derived from an EMBL/GenBank/DDBJ whole genome shotgun (WGS) entry which is preliminary data.</text>
</comment>
<name>A0A0B1NXJ8_UNCNE</name>
<proteinExistence type="predicted"/>
<feature type="compositionally biased region" description="Low complexity" evidence="1">
    <location>
        <begin position="52"/>
        <end position="74"/>
    </location>
</feature>
<dbReference type="AlphaFoldDB" id="A0A0B1NXJ8"/>
<feature type="region of interest" description="Disordered" evidence="1">
    <location>
        <begin position="261"/>
        <end position="296"/>
    </location>
</feature>
<dbReference type="OrthoDB" id="252020at2759"/>
<protein>
    <submittedName>
        <fullName evidence="2">Uncharacterized protein</fullName>
    </submittedName>
</protein>
<feature type="compositionally biased region" description="Polar residues" evidence="1">
    <location>
        <begin position="40"/>
        <end position="51"/>
    </location>
</feature>
<dbReference type="EMBL" id="JNVN01003246">
    <property type="protein sequence ID" value="KHJ31117.1"/>
    <property type="molecule type" value="Genomic_DNA"/>
</dbReference>
<feature type="region of interest" description="Disordered" evidence="1">
    <location>
        <begin position="1"/>
        <end position="122"/>
    </location>
</feature>
<feature type="compositionally biased region" description="Polar residues" evidence="1">
    <location>
        <begin position="261"/>
        <end position="272"/>
    </location>
</feature>
<organism evidence="2 3">
    <name type="scientific">Uncinula necator</name>
    <name type="common">Grape powdery mildew</name>
    <dbReference type="NCBI Taxonomy" id="52586"/>
    <lineage>
        <taxon>Eukaryota</taxon>
        <taxon>Fungi</taxon>
        <taxon>Dikarya</taxon>
        <taxon>Ascomycota</taxon>
        <taxon>Pezizomycotina</taxon>
        <taxon>Leotiomycetes</taxon>
        <taxon>Erysiphales</taxon>
        <taxon>Erysiphaceae</taxon>
        <taxon>Erysiphe</taxon>
    </lineage>
</organism>
<evidence type="ECO:0000256" key="1">
    <source>
        <dbReference type="SAM" id="MobiDB-lite"/>
    </source>
</evidence>
<evidence type="ECO:0000313" key="3">
    <source>
        <dbReference type="Proteomes" id="UP000030854"/>
    </source>
</evidence>
<gene>
    <name evidence="2" type="ORF">EV44_g5943</name>
</gene>
<dbReference type="HOGENOM" id="CLU_940056_0_0_1"/>
<feature type="compositionally biased region" description="Polar residues" evidence="1">
    <location>
        <begin position="75"/>
        <end position="106"/>
    </location>
</feature>
<dbReference type="OMA" id="GEDEWNH"/>
<feature type="compositionally biased region" description="Basic and acidic residues" evidence="1">
    <location>
        <begin position="273"/>
        <end position="296"/>
    </location>
</feature>